<name>A0A1F7VIW3_9BACT</name>
<dbReference type="GO" id="GO:0016757">
    <property type="term" value="F:glycosyltransferase activity"/>
    <property type="evidence" value="ECO:0007669"/>
    <property type="project" value="InterPro"/>
</dbReference>
<accession>A0A1F7VIW3</accession>
<dbReference type="InterPro" id="IPR050194">
    <property type="entry name" value="Glycosyltransferase_grp1"/>
</dbReference>
<evidence type="ECO:0000313" key="4">
    <source>
        <dbReference type="Proteomes" id="UP000177574"/>
    </source>
</evidence>
<dbReference type="Proteomes" id="UP000177574">
    <property type="component" value="Unassembled WGS sequence"/>
</dbReference>
<evidence type="ECO:0000259" key="2">
    <source>
        <dbReference type="Pfam" id="PF13439"/>
    </source>
</evidence>
<dbReference type="PANTHER" id="PTHR45947:SF3">
    <property type="entry name" value="SULFOQUINOVOSYL TRANSFERASE SQD2"/>
    <property type="match status" value="1"/>
</dbReference>
<dbReference type="EMBL" id="MGET01000018">
    <property type="protein sequence ID" value="OGL89914.1"/>
    <property type="molecule type" value="Genomic_DNA"/>
</dbReference>
<evidence type="ECO:0000313" key="3">
    <source>
        <dbReference type="EMBL" id="OGL89914.1"/>
    </source>
</evidence>
<sequence>MTIVFVTPVYPPYRAGMAHVAYEEAVHLASRGHAVHVVTLSKHRSVVQDEHGVTIHRLRAELAFGNAGWAFEWWRWLREVPVDVVHLHAPFFGVQEQMVLSFPKEIPLVMSYHMDLVAHGFVKRVAAISRAAFLPRLLKRADRVIVASRDYAQSSWLYPHWELIEKKLAEIPFGVDLTRFCPSSRLPLTSTQPLRILFVGALDRAHYFKGLPELLRALEGLREHEWRLTIVGDGDWRARYEALCRELYVSDRVTFAGRVQSDALPAMYAQAGMFVLPSVDRSEAFGLVALEAQASGVPVIVSDLPGVRTVIDPGKTGLLAKPGDVASLRESLETLLGDAPRRQAMGRAARAHAERYSWDVHVDMLEQMYHSEPLEVRG</sequence>
<dbReference type="InterPro" id="IPR028098">
    <property type="entry name" value="Glyco_trans_4-like_N"/>
</dbReference>
<dbReference type="Pfam" id="PF00534">
    <property type="entry name" value="Glycos_transf_1"/>
    <property type="match status" value="1"/>
</dbReference>
<protein>
    <recommendedName>
        <fullName evidence="5">Glycosyltransferase subfamily 4-like N-terminal domain-containing protein</fullName>
    </recommendedName>
</protein>
<feature type="domain" description="Glycosyltransferase subfamily 4-like N-terminal" evidence="2">
    <location>
        <begin position="16"/>
        <end position="179"/>
    </location>
</feature>
<dbReference type="AlphaFoldDB" id="A0A1F7VIW3"/>
<evidence type="ECO:0008006" key="5">
    <source>
        <dbReference type="Google" id="ProtNLM"/>
    </source>
</evidence>
<dbReference type="Gene3D" id="3.40.50.2000">
    <property type="entry name" value="Glycogen Phosphorylase B"/>
    <property type="match status" value="2"/>
</dbReference>
<feature type="domain" description="Glycosyl transferase family 1" evidence="1">
    <location>
        <begin position="192"/>
        <end position="351"/>
    </location>
</feature>
<dbReference type="Pfam" id="PF13439">
    <property type="entry name" value="Glyco_transf_4"/>
    <property type="match status" value="1"/>
</dbReference>
<reference evidence="3 4" key="1">
    <citation type="journal article" date="2016" name="Nat. Commun.">
        <title>Thousands of microbial genomes shed light on interconnected biogeochemical processes in an aquifer system.</title>
        <authorList>
            <person name="Anantharaman K."/>
            <person name="Brown C.T."/>
            <person name="Hug L.A."/>
            <person name="Sharon I."/>
            <person name="Castelle C.J."/>
            <person name="Probst A.J."/>
            <person name="Thomas B.C."/>
            <person name="Singh A."/>
            <person name="Wilkins M.J."/>
            <person name="Karaoz U."/>
            <person name="Brodie E.L."/>
            <person name="Williams K.H."/>
            <person name="Hubbard S.S."/>
            <person name="Banfield J.F."/>
        </authorList>
    </citation>
    <scope>NUCLEOTIDE SEQUENCE [LARGE SCALE GENOMIC DNA]</scope>
</reference>
<dbReference type="InterPro" id="IPR001296">
    <property type="entry name" value="Glyco_trans_1"/>
</dbReference>
<dbReference type="SUPFAM" id="SSF53756">
    <property type="entry name" value="UDP-Glycosyltransferase/glycogen phosphorylase"/>
    <property type="match status" value="1"/>
</dbReference>
<gene>
    <name evidence="3" type="ORF">A3I45_00920</name>
</gene>
<dbReference type="PANTHER" id="PTHR45947">
    <property type="entry name" value="SULFOQUINOVOSYL TRANSFERASE SQD2"/>
    <property type="match status" value="1"/>
</dbReference>
<organism evidence="3 4">
    <name type="scientific">Candidatus Uhrbacteria bacterium RIFCSPLOWO2_02_FULL_53_10</name>
    <dbReference type="NCBI Taxonomy" id="1802411"/>
    <lineage>
        <taxon>Bacteria</taxon>
        <taxon>Candidatus Uhriibacteriota</taxon>
    </lineage>
</organism>
<dbReference type="CDD" id="cd03801">
    <property type="entry name" value="GT4_PimA-like"/>
    <property type="match status" value="1"/>
</dbReference>
<comment type="caution">
    <text evidence="3">The sequence shown here is derived from an EMBL/GenBank/DDBJ whole genome shotgun (WGS) entry which is preliminary data.</text>
</comment>
<proteinExistence type="predicted"/>
<evidence type="ECO:0000259" key="1">
    <source>
        <dbReference type="Pfam" id="PF00534"/>
    </source>
</evidence>